<comment type="caution">
    <text evidence="1">The sequence shown here is derived from an EMBL/GenBank/DDBJ whole genome shotgun (WGS) entry which is preliminary data.</text>
</comment>
<name>A0A0G1YEI5_9BACT</name>
<sequence length="37" mass="4259">MTEEYLNYLYIQNLKDREGTIYVPVNPGNGLPLFLGL</sequence>
<proteinExistence type="predicted"/>
<evidence type="ECO:0000313" key="2">
    <source>
        <dbReference type="Proteomes" id="UP000033870"/>
    </source>
</evidence>
<organism evidence="1 2">
    <name type="scientific">Candidatus Magasanikbacteria bacterium GW2011_GWA2_56_11</name>
    <dbReference type="NCBI Taxonomy" id="1619044"/>
    <lineage>
        <taxon>Bacteria</taxon>
        <taxon>Candidatus Magasanikiibacteriota</taxon>
    </lineage>
</organism>
<dbReference type="AlphaFoldDB" id="A0A0G1YEI5"/>
<reference evidence="1 2" key="1">
    <citation type="journal article" date="2015" name="Nature">
        <title>rRNA introns, odd ribosomes, and small enigmatic genomes across a large radiation of phyla.</title>
        <authorList>
            <person name="Brown C.T."/>
            <person name="Hug L.A."/>
            <person name="Thomas B.C."/>
            <person name="Sharon I."/>
            <person name="Castelle C.J."/>
            <person name="Singh A."/>
            <person name="Wilkins M.J."/>
            <person name="Williams K.H."/>
            <person name="Banfield J.F."/>
        </authorList>
    </citation>
    <scope>NUCLEOTIDE SEQUENCE [LARGE SCALE GENOMIC DNA]</scope>
</reference>
<dbReference type="Proteomes" id="UP000033870">
    <property type="component" value="Unassembled WGS sequence"/>
</dbReference>
<evidence type="ECO:0000313" key="1">
    <source>
        <dbReference type="EMBL" id="KKW41616.1"/>
    </source>
</evidence>
<accession>A0A0G1YEI5</accession>
<dbReference type="EMBL" id="LCRX01000015">
    <property type="protein sequence ID" value="KKW41616.1"/>
    <property type="molecule type" value="Genomic_DNA"/>
</dbReference>
<protein>
    <submittedName>
        <fullName evidence="1">Uncharacterized protein</fullName>
    </submittedName>
</protein>
<gene>
    <name evidence="1" type="ORF">UY92_C0015G0028</name>
</gene>